<evidence type="ECO:0000256" key="2">
    <source>
        <dbReference type="ARBA" id="ARBA00023125"/>
    </source>
</evidence>
<dbReference type="InterPro" id="IPR019887">
    <property type="entry name" value="Tscrpt_reg_AsnC/Lrp_C"/>
</dbReference>
<dbReference type="OrthoDB" id="166264at2"/>
<dbReference type="PROSITE" id="PS50956">
    <property type="entry name" value="HTH_ASNC_2"/>
    <property type="match status" value="1"/>
</dbReference>
<evidence type="ECO:0000259" key="4">
    <source>
        <dbReference type="PROSITE" id="PS50956"/>
    </source>
</evidence>
<accession>C5BK96</accession>
<proteinExistence type="predicted"/>
<dbReference type="Proteomes" id="UP000009080">
    <property type="component" value="Chromosome"/>
</dbReference>
<keyword evidence="1" id="KW-0805">Transcription regulation</keyword>
<dbReference type="PRINTS" id="PR00033">
    <property type="entry name" value="HTHASNC"/>
</dbReference>
<evidence type="ECO:0000313" key="5">
    <source>
        <dbReference type="EMBL" id="ACR11815.1"/>
    </source>
</evidence>
<evidence type="ECO:0000256" key="3">
    <source>
        <dbReference type="ARBA" id="ARBA00023163"/>
    </source>
</evidence>
<dbReference type="PANTHER" id="PTHR30154:SF34">
    <property type="entry name" value="TRANSCRIPTIONAL REGULATOR AZLB"/>
    <property type="match status" value="1"/>
</dbReference>
<feature type="domain" description="HTH asnC-type" evidence="4">
    <location>
        <begin position="4"/>
        <end position="65"/>
    </location>
</feature>
<dbReference type="GO" id="GO:0005829">
    <property type="term" value="C:cytosol"/>
    <property type="evidence" value="ECO:0007669"/>
    <property type="project" value="TreeGrafter"/>
</dbReference>
<organism evidence="5 6">
    <name type="scientific">Teredinibacter turnerae (strain ATCC 39867 / T7901)</name>
    <dbReference type="NCBI Taxonomy" id="377629"/>
    <lineage>
        <taxon>Bacteria</taxon>
        <taxon>Pseudomonadati</taxon>
        <taxon>Pseudomonadota</taxon>
        <taxon>Gammaproteobacteria</taxon>
        <taxon>Cellvibrionales</taxon>
        <taxon>Cellvibrionaceae</taxon>
        <taxon>Teredinibacter</taxon>
    </lineage>
</organism>
<dbReference type="SUPFAM" id="SSF46785">
    <property type="entry name" value="Winged helix' DNA-binding domain"/>
    <property type="match status" value="1"/>
</dbReference>
<dbReference type="EMBL" id="CP001614">
    <property type="protein sequence ID" value="ACR11815.1"/>
    <property type="molecule type" value="Genomic_DNA"/>
</dbReference>
<dbReference type="CDD" id="cd00090">
    <property type="entry name" value="HTH_ARSR"/>
    <property type="match status" value="1"/>
</dbReference>
<evidence type="ECO:0000313" key="6">
    <source>
        <dbReference type="Proteomes" id="UP000009080"/>
    </source>
</evidence>
<evidence type="ECO:0000256" key="1">
    <source>
        <dbReference type="ARBA" id="ARBA00023015"/>
    </source>
</evidence>
<gene>
    <name evidence="5" type="ordered locus">TERTU_2355</name>
</gene>
<dbReference type="InterPro" id="IPR011008">
    <property type="entry name" value="Dimeric_a/b-barrel"/>
</dbReference>
<name>C5BK96_TERTT</name>
<dbReference type="eggNOG" id="COG1522">
    <property type="taxonomic scope" value="Bacteria"/>
</dbReference>
<dbReference type="InterPro" id="IPR000485">
    <property type="entry name" value="AsnC-type_HTH_dom"/>
</dbReference>
<dbReference type="RefSeq" id="WP_015817926.1">
    <property type="nucleotide sequence ID" value="NC_012997.1"/>
</dbReference>
<dbReference type="GeneID" id="58409885"/>
<reference evidence="5 6" key="1">
    <citation type="journal article" date="2009" name="PLoS ONE">
        <title>The complete genome of Teredinibacter turnerae T7901: an intracellular endosymbiont of marine wood-boring bivalves (shipworms).</title>
        <authorList>
            <person name="Yang J.C."/>
            <person name="Madupu R."/>
            <person name="Durkin A.S."/>
            <person name="Ekborg N.A."/>
            <person name="Pedamallu C.S."/>
            <person name="Hostetler J.B."/>
            <person name="Radune D."/>
            <person name="Toms B.S."/>
            <person name="Henrissat B."/>
            <person name="Coutinho P.M."/>
            <person name="Schwarz S."/>
            <person name="Field L."/>
            <person name="Trindade-Silva A.E."/>
            <person name="Soares C.A.G."/>
            <person name="Elshahawi S."/>
            <person name="Hanora A."/>
            <person name="Schmidt E.W."/>
            <person name="Haygood M.G."/>
            <person name="Posfai J."/>
            <person name="Benner J."/>
            <person name="Madinger C."/>
            <person name="Nove J."/>
            <person name="Anton B."/>
            <person name="Chaudhary K."/>
            <person name="Foster J."/>
            <person name="Holman A."/>
            <person name="Kumar S."/>
            <person name="Lessard P.A."/>
            <person name="Luyten Y.A."/>
            <person name="Slatko B."/>
            <person name="Wood N."/>
            <person name="Wu B."/>
            <person name="Teplitski M."/>
            <person name="Mougous J.D."/>
            <person name="Ward N."/>
            <person name="Eisen J.A."/>
            <person name="Badger J.H."/>
            <person name="Distel D.L."/>
        </authorList>
    </citation>
    <scope>NUCLEOTIDE SEQUENCE [LARGE SCALE GENOMIC DNA]</scope>
    <source>
        <strain evidence="6">ATCC 39867 / T7901</strain>
    </source>
</reference>
<dbReference type="Pfam" id="PF01037">
    <property type="entry name" value="AsnC_trans_reg"/>
    <property type="match status" value="1"/>
</dbReference>
<dbReference type="SUPFAM" id="SSF54909">
    <property type="entry name" value="Dimeric alpha+beta barrel"/>
    <property type="match status" value="1"/>
</dbReference>
<dbReference type="InterPro" id="IPR036390">
    <property type="entry name" value="WH_DNA-bd_sf"/>
</dbReference>
<dbReference type="GO" id="GO:0043200">
    <property type="term" value="P:response to amino acid"/>
    <property type="evidence" value="ECO:0007669"/>
    <property type="project" value="TreeGrafter"/>
</dbReference>
<dbReference type="PROSITE" id="PS00519">
    <property type="entry name" value="HTH_ASNC_1"/>
    <property type="match status" value="1"/>
</dbReference>
<keyword evidence="2" id="KW-0238">DNA-binding</keyword>
<dbReference type="AlphaFoldDB" id="C5BK96"/>
<keyword evidence="3" id="KW-0804">Transcription</keyword>
<protein>
    <submittedName>
        <fullName evidence="5">Leucine-responsive regulatory protein</fullName>
    </submittedName>
</protein>
<dbReference type="Gene3D" id="3.30.70.920">
    <property type="match status" value="1"/>
</dbReference>
<dbReference type="SMART" id="SM00344">
    <property type="entry name" value="HTH_ASNC"/>
    <property type="match status" value="1"/>
</dbReference>
<dbReference type="PANTHER" id="PTHR30154">
    <property type="entry name" value="LEUCINE-RESPONSIVE REGULATORY PROTEIN"/>
    <property type="match status" value="1"/>
</dbReference>
<dbReference type="InterPro" id="IPR019888">
    <property type="entry name" value="Tscrpt_reg_AsnC-like"/>
</dbReference>
<dbReference type="InterPro" id="IPR036388">
    <property type="entry name" value="WH-like_DNA-bd_sf"/>
</dbReference>
<dbReference type="STRING" id="377629.TERTU_2355"/>
<keyword evidence="6" id="KW-1185">Reference proteome</keyword>
<dbReference type="InterPro" id="IPR011991">
    <property type="entry name" value="ArsR-like_HTH"/>
</dbReference>
<dbReference type="HOGENOM" id="CLU_091233_0_3_6"/>
<dbReference type="GO" id="GO:0006355">
    <property type="term" value="P:regulation of DNA-templated transcription"/>
    <property type="evidence" value="ECO:0007669"/>
    <property type="project" value="UniProtKB-ARBA"/>
</dbReference>
<dbReference type="GO" id="GO:0043565">
    <property type="term" value="F:sequence-specific DNA binding"/>
    <property type="evidence" value="ECO:0007669"/>
    <property type="project" value="InterPro"/>
</dbReference>
<dbReference type="Pfam" id="PF13412">
    <property type="entry name" value="HTH_24"/>
    <property type="match status" value="1"/>
</dbReference>
<dbReference type="KEGG" id="ttu:TERTU_2355"/>
<dbReference type="Gene3D" id="1.10.10.10">
    <property type="entry name" value="Winged helix-like DNA-binding domain superfamily/Winged helix DNA-binding domain"/>
    <property type="match status" value="1"/>
</dbReference>
<dbReference type="InterPro" id="IPR019885">
    <property type="entry name" value="Tscrpt_reg_HTH_AsnC-type_CS"/>
</dbReference>
<sequence length="159" mass="18109">MVSLDKTDLKILQVLQAEARITNQDLSERVNLSASSCLQRVRRLEQAGVLMSYHSRINLPLICRHIVCIATVSLKNHSQQDFREFEQLVKSTPEVVECYTVSGEFDFFLKIICPDMNQYLKVNDALVSSANRSITINTHVVMNQNKYFEGLDLGKLTSE</sequence>